<dbReference type="NCBIfam" id="TIGR00711">
    <property type="entry name" value="efflux_EmrB"/>
    <property type="match status" value="1"/>
</dbReference>
<feature type="transmembrane region" description="Helical" evidence="7">
    <location>
        <begin position="231"/>
        <end position="248"/>
    </location>
</feature>
<sequence>MTAQSILDPRTARMLPWLVAVAFFMQALDGTILNTALPAIAHELGEDPLRMHGLVLAYLVTVAILIPASGWLADKYGTRRVFFGAILLFCTGSLLCTFADTYDSLLVSRVIQATGGAMMMPVGRLVVLRAYPRSELVRIMGFVTLPGLVGPLIGPTIGGWMVEYANWRWIFAINLPIGLIGAIASYRLMPNLRPEKSWSFDFVGFALFGALTLSVIFTLETLAHPSVVQPYWMVISGVVALVLYYLHASRKKHPLFSLSLFKVPSFTVGILGNLLSRLGSSAMPFVTPLMMQVGLGYSPSVAGMSMIPLTLAGMASKPLLTWLIKRFGYRYVLACNTFVQGFMIAAMSLITADTHLAWLLLLLSLIGMSMYIQFTALSTFTLTDLDSQQASSGTSLMSVTIQLAIGLAVSTAGAFLTLFNPAEGALPQDTVMDAFAYTYIGLGVFSVFTTLLFLYKPKPRAC</sequence>
<dbReference type="InterPro" id="IPR004638">
    <property type="entry name" value="EmrB-like"/>
</dbReference>
<dbReference type="CDD" id="cd17503">
    <property type="entry name" value="MFS_LmrB_MDR_like"/>
    <property type="match status" value="1"/>
</dbReference>
<evidence type="ECO:0000256" key="5">
    <source>
        <dbReference type="ARBA" id="ARBA00022989"/>
    </source>
</evidence>
<dbReference type="PROSITE" id="PS50850">
    <property type="entry name" value="MFS"/>
    <property type="match status" value="1"/>
</dbReference>
<feature type="transmembrane region" description="Helical" evidence="7">
    <location>
        <begin position="356"/>
        <end position="382"/>
    </location>
</feature>
<feature type="domain" description="Major facilitator superfamily (MFS) profile" evidence="8">
    <location>
        <begin position="15"/>
        <end position="461"/>
    </location>
</feature>
<dbReference type="InterPro" id="IPR020846">
    <property type="entry name" value="MFS_dom"/>
</dbReference>
<comment type="subcellular location">
    <subcellularLocation>
        <location evidence="1">Cell membrane</location>
        <topology evidence="1">Multi-pass membrane protein</topology>
    </subcellularLocation>
</comment>
<feature type="transmembrane region" description="Helical" evidence="7">
    <location>
        <begin position="198"/>
        <end position="219"/>
    </location>
</feature>
<dbReference type="SUPFAM" id="SSF103473">
    <property type="entry name" value="MFS general substrate transporter"/>
    <property type="match status" value="1"/>
</dbReference>
<keyword evidence="6 7" id="KW-0472">Membrane</keyword>
<evidence type="ECO:0000256" key="3">
    <source>
        <dbReference type="ARBA" id="ARBA00022475"/>
    </source>
</evidence>
<evidence type="ECO:0000256" key="1">
    <source>
        <dbReference type="ARBA" id="ARBA00004651"/>
    </source>
</evidence>
<evidence type="ECO:0000256" key="2">
    <source>
        <dbReference type="ARBA" id="ARBA00022448"/>
    </source>
</evidence>
<dbReference type="EMBL" id="CP148074">
    <property type="protein sequence ID" value="WXL25473.1"/>
    <property type="molecule type" value="Genomic_DNA"/>
</dbReference>
<dbReference type="PANTHER" id="PTHR42718:SF46">
    <property type="entry name" value="BLR6921 PROTEIN"/>
    <property type="match status" value="1"/>
</dbReference>
<dbReference type="Pfam" id="PF07690">
    <property type="entry name" value="MFS_1"/>
    <property type="match status" value="1"/>
</dbReference>
<feature type="transmembrane region" description="Helical" evidence="7">
    <location>
        <begin position="436"/>
        <end position="455"/>
    </location>
</feature>
<dbReference type="InterPro" id="IPR011701">
    <property type="entry name" value="MFS"/>
</dbReference>
<evidence type="ECO:0000256" key="7">
    <source>
        <dbReference type="SAM" id="Phobius"/>
    </source>
</evidence>
<feature type="transmembrane region" description="Helical" evidence="7">
    <location>
        <begin position="106"/>
        <end position="127"/>
    </location>
</feature>
<feature type="transmembrane region" description="Helical" evidence="7">
    <location>
        <begin position="139"/>
        <end position="161"/>
    </location>
</feature>
<name>A0ABZ2RHH5_ECTME</name>
<evidence type="ECO:0000256" key="6">
    <source>
        <dbReference type="ARBA" id="ARBA00023136"/>
    </source>
</evidence>
<dbReference type="Proteomes" id="UP001476583">
    <property type="component" value="Chromosome"/>
</dbReference>
<evidence type="ECO:0000259" key="8">
    <source>
        <dbReference type="PROSITE" id="PS50850"/>
    </source>
</evidence>
<feature type="transmembrane region" description="Helical" evidence="7">
    <location>
        <begin position="51"/>
        <end position="73"/>
    </location>
</feature>
<organism evidence="9 10">
    <name type="scientific">Ectopseudomonas mendocina</name>
    <name type="common">Pseudomonas mendocina</name>
    <dbReference type="NCBI Taxonomy" id="300"/>
    <lineage>
        <taxon>Bacteria</taxon>
        <taxon>Pseudomonadati</taxon>
        <taxon>Pseudomonadota</taxon>
        <taxon>Gammaproteobacteria</taxon>
        <taxon>Pseudomonadales</taxon>
        <taxon>Pseudomonadaceae</taxon>
        <taxon>Ectopseudomonas</taxon>
    </lineage>
</organism>
<dbReference type="PRINTS" id="PR01036">
    <property type="entry name" value="TCRTETB"/>
</dbReference>
<feature type="transmembrane region" description="Helical" evidence="7">
    <location>
        <begin position="80"/>
        <end position="100"/>
    </location>
</feature>
<keyword evidence="3" id="KW-1003">Cell membrane</keyword>
<protein>
    <submittedName>
        <fullName evidence="9">Multidrug transporter subunit MdtD</fullName>
    </submittedName>
</protein>
<gene>
    <name evidence="9" type="primary">mdtD</name>
    <name evidence="9" type="ORF">WG219_19585</name>
</gene>
<dbReference type="NCBIfam" id="NF007799">
    <property type="entry name" value="PRK10504.1"/>
    <property type="match status" value="1"/>
</dbReference>
<accession>A0ABZ2RHH5</accession>
<evidence type="ECO:0000313" key="9">
    <source>
        <dbReference type="EMBL" id="WXL25473.1"/>
    </source>
</evidence>
<feature type="transmembrane region" description="Helical" evidence="7">
    <location>
        <begin position="295"/>
        <end position="315"/>
    </location>
</feature>
<evidence type="ECO:0000256" key="4">
    <source>
        <dbReference type="ARBA" id="ARBA00022692"/>
    </source>
</evidence>
<feature type="transmembrane region" description="Helical" evidence="7">
    <location>
        <begin position="394"/>
        <end position="416"/>
    </location>
</feature>
<feature type="transmembrane region" description="Helical" evidence="7">
    <location>
        <begin position="327"/>
        <end position="350"/>
    </location>
</feature>
<keyword evidence="2" id="KW-0813">Transport</keyword>
<dbReference type="PANTHER" id="PTHR42718">
    <property type="entry name" value="MAJOR FACILITATOR SUPERFAMILY MULTIDRUG TRANSPORTER MFSC"/>
    <property type="match status" value="1"/>
</dbReference>
<keyword evidence="5 7" id="KW-1133">Transmembrane helix</keyword>
<feature type="transmembrane region" description="Helical" evidence="7">
    <location>
        <begin position="167"/>
        <end position="186"/>
    </location>
</feature>
<proteinExistence type="predicted"/>
<keyword evidence="10" id="KW-1185">Reference proteome</keyword>
<dbReference type="InterPro" id="IPR036259">
    <property type="entry name" value="MFS_trans_sf"/>
</dbReference>
<evidence type="ECO:0000313" key="10">
    <source>
        <dbReference type="Proteomes" id="UP001476583"/>
    </source>
</evidence>
<dbReference type="Gene3D" id="1.20.1720.10">
    <property type="entry name" value="Multidrug resistance protein D"/>
    <property type="match status" value="1"/>
</dbReference>
<keyword evidence="4 7" id="KW-0812">Transmembrane</keyword>
<feature type="transmembrane region" description="Helical" evidence="7">
    <location>
        <begin position="255"/>
        <end position="275"/>
    </location>
</feature>
<dbReference type="Gene3D" id="1.20.1250.20">
    <property type="entry name" value="MFS general substrate transporter like domains"/>
    <property type="match status" value="1"/>
</dbReference>
<reference evidence="9 10" key="1">
    <citation type="submission" date="2024-03" db="EMBL/GenBank/DDBJ databases">
        <title>Complete genome of BD2.</title>
        <authorList>
            <person name="Cao G."/>
        </authorList>
    </citation>
    <scope>NUCLEOTIDE SEQUENCE [LARGE SCALE GENOMIC DNA]</scope>
    <source>
        <strain evidence="9 10">BD2</strain>
    </source>
</reference>